<keyword evidence="1" id="KW-1133">Transmembrane helix</keyword>
<reference evidence="2 3" key="1">
    <citation type="submission" date="2018-08" db="EMBL/GenBank/DDBJ databases">
        <title>Genomic Encyclopedia of Type Strains, Phase IV (KMG-IV): sequencing the most valuable type-strain genomes for metagenomic binning, comparative biology and taxonomic classification.</title>
        <authorList>
            <person name="Goeker M."/>
        </authorList>
    </citation>
    <scope>NUCLEOTIDE SEQUENCE [LARGE SCALE GENOMIC DNA]</scope>
    <source>
        <strain evidence="2 3">DSM 18841</strain>
    </source>
</reference>
<feature type="transmembrane region" description="Helical" evidence="1">
    <location>
        <begin position="6"/>
        <end position="24"/>
    </location>
</feature>
<dbReference type="EMBL" id="QUNS01000005">
    <property type="protein sequence ID" value="REH48902.1"/>
    <property type="molecule type" value="Genomic_DNA"/>
</dbReference>
<gene>
    <name evidence="2" type="ORF">C7448_105185</name>
</gene>
<keyword evidence="3" id="KW-1185">Reference proteome</keyword>
<dbReference type="AlphaFoldDB" id="A0A3E0HQR0"/>
<evidence type="ECO:0000313" key="2">
    <source>
        <dbReference type="EMBL" id="REH48902.1"/>
    </source>
</evidence>
<keyword evidence="1" id="KW-0812">Transmembrane</keyword>
<proteinExistence type="predicted"/>
<dbReference type="Proteomes" id="UP000256884">
    <property type="component" value="Unassembled WGS sequence"/>
</dbReference>
<evidence type="ECO:0000313" key="3">
    <source>
        <dbReference type="Proteomes" id="UP000256884"/>
    </source>
</evidence>
<comment type="caution">
    <text evidence="2">The sequence shown here is derived from an EMBL/GenBank/DDBJ whole genome shotgun (WGS) entry which is preliminary data.</text>
</comment>
<dbReference type="OrthoDB" id="1190228at2"/>
<accession>A0A3E0HQR0</accession>
<name>A0A3E0HQR0_9FLAO</name>
<organism evidence="2 3">
    <name type="scientific">Tenacibaculum gallaicum</name>
    <dbReference type="NCBI Taxonomy" id="561505"/>
    <lineage>
        <taxon>Bacteria</taxon>
        <taxon>Pseudomonadati</taxon>
        <taxon>Bacteroidota</taxon>
        <taxon>Flavobacteriia</taxon>
        <taxon>Flavobacteriales</taxon>
        <taxon>Flavobacteriaceae</taxon>
        <taxon>Tenacibaculum</taxon>
    </lineage>
</organism>
<protein>
    <submittedName>
        <fullName evidence="2">Uncharacterized protein</fullName>
    </submittedName>
</protein>
<dbReference type="RefSeq" id="WP_115901441.1">
    <property type="nucleotide sequence ID" value="NZ_QUNS01000005.1"/>
</dbReference>
<evidence type="ECO:0000256" key="1">
    <source>
        <dbReference type="SAM" id="Phobius"/>
    </source>
</evidence>
<keyword evidence="1" id="KW-0472">Membrane</keyword>
<sequence>MNKTLKISLIIVLTIGVLFSYFLWRFLGKPYYKITLLGTEYVENSDELKYVNEQLEDDLYLIKKYKYSKDVMLIGFGGGGSRTDDYYSYGIADKNKNTLLNPKYQFLNTKTNSHKELIIYGLPYVEKGNEKTMFYKIVNGQIELIKEENSW</sequence>